<accession>A0A7N0SY27</accession>
<name>A0A7N0SY27_KALFE</name>
<protein>
    <recommendedName>
        <fullName evidence="2">Peptide N-acetyl-beta-D-glucosaminyl asparaginase amidase A N-terminal domain-containing protein</fullName>
    </recommendedName>
</protein>
<dbReference type="Proteomes" id="UP000594263">
    <property type="component" value="Unplaced"/>
</dbReference>
<dbReference type="Pfam" id="PF12222">
    <property type="entry name" value="PNGaseA"/>
    <property type="match status" value="1"/>
</dbReference>
<evidence type="ECO:0000256" key="1">
    <source>
        <dbReference type="SAM" id="SignalP"/>
    </source>
</evidence>
<dbReference type="InterPro" id="IPR021102">
    <property type="entry name" value="PNGase_A"/>
</dbReference>
<dbReference type="AlphaFoldDB" id="A0A7N0SY27"/>
<evidence type="ECO:0000259" key="2">
    <source>
        <dbReference type="Pfam" id="PF12222"/>
    </source>
</evidence>
<reference evidence="3" key="1">
    <citation type="submission" date="2021-01" db="UniProtKB">
        <authorList>
            <consortium name="EnsemblPlants"/>
        </authorList>
    </citation>
    <scope>IDENTIFICATION</scope>
</reference>
<keyword evidence="4" id="KW-1185">Reference proteome</keyword>
<feature type="signal peptide" evidence="1">
    <location>
        <begin position="1"/>
        <end position="27"/>
    </location>
</feature>
<dbReference type="Pfam" id="PF25156">
    <property type="entry name" value="PNGase_A_C"/>
    <property type="match status" value="1"/>
</dbReference>
<keyword evidence="1" id="KW-0732">Signal</keyword>
<dbReference type="OMA" id="WTGGWSN"/>
<feature type="domain" description="Peptide N-acetyl-beta-D-glucosaminyl asparaginase amidase A N-terminal" evidence="2">
    <location>
        <begin position="74"/>
        <end position="398"/>
    </location>
</feature>
<evidence type="ECO:0000313" key="3">
    <source>
        <dbReference type="EnsemblPlants" id="Kaladp0011s1358.1.v1.1.CDS.1"/>
    </source>
</evidence>
<dbReference type="PANTHER" id="PTHR31104">
    <property type="entry name" value="PEPTIDE-N4-(N-ACETYL-BETA-GLUCOSAMINYL)ASPARAGINE AMIDASE A PROTEIN"/>
    <property type="match status" value="1"/>
</dbReference>
<dbReference type="InterPro" id="IPR056948">
    <property type="entry name" value="PNGaseA_N"/>
</dbReference>
<proteinExistence type="predicted"/>
<organism evidence="3 4">
    <name type="scientific">Kalanchoe fedtschenkoi</name>
    <name type="common">Lavender scallops</name>
    <name type="synonym">South American air plant</name>
    <dbReference type="NCBI Taxonomy" id="63787"/>
    <lineage>
        <taxon>Eukaryota</taxon>
        <taxon>Viridiplantae</taxon>
        <taxon>Streptophyta</taxon>
        <taxon>Embryophyta</taxon>
        <taxon>Tracheophyta</taxon>
        <taxon>Spermatophyta</taxon>
        <taxon>Magnoliopsida</taxon>
        <taxon>eudicotyledons</taxon>
        <taxon>Gunneridae</taxon>
        <taxon>Pentapetalae</taxon>
        <taxon>Saxifragales</taxon>
        <taxon>Crassulaceae</taxon>
        <taxon>Kalanchoe</taxon>
    </lineage>
</organism>
<feature type="chain" id="PRO_5029746346" description="Peptide N-acetyl-beta-D-glucosaminyl asparaginase amidase A N-terminal domain-containing protein" evidence="1">
    <location>
        <begin position="28"/>
        <end position="618"/>
    </location>
</feature>
<evidence type="ECO:0000313" key="4">
    <source>
        <dbReference type="Proteomes" id="UP000594263"/>
    </source>
</evidence>
<dbReference type="Gramene" id="Kaladp0011s1358.1.v1.1">
    <property type="protein sequence ID" value="Kaladp0011s1358.1.v1.1.CDS.1"/>
    <property type="gene ID" value="Kaladp0011s1358.v1.1"/>
</dbReference>
<dbReference type="EnsemblPlants" id="Kaladp0011s1358.1.v1.1">
    <property type="protein sequence ID" value="Kaladp0011s1358.1.v1.1.CDS.1"/>
    <property type="gene ID" value="Kaladp0011s1358.v1.1"/>
</dbReference>
<sequence length="618" mass="69220">MATPSVNPLHLTSFLLLLLLFQTLVSSSSLHQLKHLDYTLVSDPEPPKPQYSVDPPPPTRYFEVTKPIRTPETISFSYLLLQHDFGFTYGQPPVQAEYHPPPVSGAERFEKIVLEWSASCKGRQFDRIFGVWLGGVELLRSCTAEPRASGIVWSVEKDITKYYSALMKNQTLSIYLGNLIDSTYTGVYHVNVSFHFYPVYGKGKDKMNGILNGYDDKSWADLILPVSRSLPLNDGLWFEIVNSSSAQGKEVMVPRNAYRAVLEVYVSPHEKDEFWYTNVPNDYIAANNLTGFPGNGAFREVLVNLDGAVVGAVYPFTVIYTGGVNPLMWRPITGIGSFDLPTYDIEVTPFLGNMLDGKSHEISFRVTNALNVWYINANLHLWLDSKSSKTSGKLLKHESSPLAMSSKTDFNGTDGSFLVDVDRSISASGWVKSSHGKITTKWSQRFNFHNKMTMGNGADKQIVRQLIHVKENVRAKLPSSTYLKKSHKQFPLYMYSNNEDKGNGSYVAVSNLTFAFNVERVRQIGDQIFNTSVSNVQDAQGRMAVKGNLVVSGLGSTQQVYDYKHNDLCYFRNVSSWNYTVLYDEVANVCTNSEQARLGFGLGSRQSGIPTQRVLLDP</sequence>